<name>A0ABU1D286_9BURK</name>
<accession>A0ABU1D286</accession>
<sequence>MATTVLVGQVDGQAWMRTPDGDLVPLIEGMRVPADAEIVTAQDTAVELIADGRDPIVVGGGRELALAREMFTSDPSPESNSIQDLADADAERVIAALEAGLDPFEELEATAATRISRGLFGGGHTGGAAYTRVLEVVEPISPLVSITPQRILTVVLQTSLALSVQMTT</sequence>
<evidence type="ECO:0000313" key="2">
    <source>
        <dbReference type="Proteomes" id="UP001232156"/>
    </source>
</evidence>
<protein>
    <submittedName>
        <fullName evidence="1">Retention module-containing protein</fullName>
    </submittedName>
</protein>
<reference evidence="1 2" key="1">
    <citation type="submission" date="2023-08" db="EMBL/GenBank/DDBJ databases">
        <title>Alcaligenaceae gen. nov., a novel taxon isolated from the sludge of Yixing Pesticide Factory.</title>
        <authorList>
            <person name="Ruan L."/>
        </authorList>
    </citation>
    <scope>NUCLEOTIDE SEQUENCE [LARGE SCALE GENOMIC DNA]</scope>
    <source>
        <strain evidence="1 2">LG-2</strain>
    </source>
</reference>
<dbReference type="NCBIfam" id="NF033682">
    <property type="entry name" value="retention_LapA"/>
    <property type="match status" value="1"/>
</dbReference>
<proteinExistence type="predicted"/>
<comment type="caution">
    <text evidence="1">The sequence shown here is derived from an EMBL/GenBank/DDBJ whole genome shotgun (WGS) entry which is preliminary data.</text>
</comment>
<organism evidence="1 2">
    <name type="scientific">Yanghanlia caeni</name>
    <dbReference type="NCBI Taxonomy" id="3064283"/>
    <lineage>
        <taxon>Bacteria</taxon>
        <taxon>Pseudomonadati</taxon>
        <taxon>Pseudomonadota</taxon>
        <taxon>Betaproteobacteria</taxon>
        <taxon>Burkholderiales</taxon>
        <taxon>Alcaligenaceae</taxon>
        <taxon>Yanghanlia</taxon>
    </lineage>
</organism>
<dbReference type="RefSeq" id="WP_347286173.1">
    <property type="nucleotide sequence ID" value="NZ_JAUZQE010000001.1"/>
</dbReference>
<evidence type="ECO:0000313" key="1">
    <source>
        <dbReference type="EMBL" id="MDR4124463.1"/>
    </source>
</evidence>
<dbReference type="Proteomes" id="UP001232156">
    <property type="component" value="Unassembled WGS sequence"/>
</dbReference>
<dbReference type="InterPro" id="IPR047777">
    <property type="entry name" value="LapA-like_RM"/>
</dbReference>
<gene>
    <name evidence="1" type="ORF">Q8947_00460</name>
</gene>
<keyword evidence="2" id="KW-1185">Reference proteome</keyword>
<dbReference type="EMBL" id="JAUZQE010000001">
    <property type="protein sequence ID" value="MDR4124463.1"/>
    <property type="molecule type" value="Genomic_DNA"/>
</dbReference>